<evidence type="ECO:0000256" key="2">
    <source>
        <dbReference type="ARBA" id="ARBA00022737"/>
    </source>
</evidence>
<dbReference type="SMART" id="SM00191">
    <property type="entry name" value="Int_alpha"/>
    <property type="match status" value="5"/>
</dbReference>
<dbReference type="PANTHER" id="PTHR46580">
    <property type="entry name" value="SENSOR KINASE-RELATED"/>
    <property type="match status" value="1"/>
</dbReference>
<keyword evidence="2" id="KW-0677">Repeat</keyword>
<evidence type="ECO:0000256" key="5">
    <source>
        <dbReference type="SAM" id="SignalP"/>
    </source>
</evidence>
<dbReference type="InterPro" id="IPR013519">
    <property type="entry name" value="Int_alpha_beta-p"/>
</dbReference>
<accession>A0ABQ5NXS5</accession>
<dbReference type="Pfam" id="PF01839">
    <property type="entry name" value="FG-GAP"/>
    <property type="match status" value="3"/>
</dbReference>
<evidence type="ECO:0000313" key="6">
    <source>
        <dbReference type="EMBL" id="GLF95162.1"/>
    </source>
</evidence>
<dbReference type="EMBL" id="BSBI01000004">
    <property type="protein sequence ID" value="GLF95162.1"/>
    <property type="molecule type" value="Genomic_DNA"/>
</dbReference>
<name>A0ABQ5NXS5_9ACTN</name>
<reference evidence="6 7" key="1">
    <citation type="submission" date="2022-10" db="EMBL/GenBank/DDBJ databases">
        <title>Draft genome sequence of Streptomyces sp. YSPA8.</title>
        <authorList>
            <person name="Moriuchi R."/>
            <person name="Dohra H."/>
            <person name="Yamamura H."/>
            <person name="Kodani S."/>
        </authorList>
    </citation>
    <scope>NUCLEOTIDE SEQUENCE [LARGE SCALE GENOMIC DNA]</scope>
    <source>
        <strain evidence="6 7">YSPA8</strain>
    </source>
</reference>
<keyword evidence="3" id="KW-0325">Glycoprotein</keyword>
<evidence type="ECO:0000256" key="1">
    <source>
        <dbReference type="ARBA" id="ARBA00022729"/>
    </source>
</evidence>
<organism evidence="6 7">
    <name type="scientific">Streptomyces yaizuensis</name>
    <dbReference type="NCBI Taxonomy" id="2989713"/>
    <lineage>
        <taxon>Bacteria</taxon>
        <taxon>Bacillati</taxon>
        <taxon>Actinomycetota</taxon>
        <taxon>Actinomycetes</taxon>
        <taxon>Kitasatosporales</taxon>
        <taxon>Streptomycetaceae</taxon>
        <taxon>Streptomyces</taxon>
    </lineage>
</organism>
<dbReference type="InterPro" id="IPR013517">
    <property type="entry name" value="FG-GAP"/>
</dbReference>
<dbReference type="Gene3D" id="2.130.10.130">
    <property type="entry name" value="Integrin alpha, N-terminal"/>
    <property type="match status" value="2"/>
</dbReference>
<protein>
    <submittedName>
        <fullName evidence="6">FG-GAP-like repeat-containing protein</fullName>
    </submittedName>
</protein>
<keyword evidence="1 5" id="KW-0732">Signal</keyword>
<feature type="chain" id="PRO_5046263734" evidence="5">
    <location>
        <begin position="30"/>
        <end position="489"/>
    </location>
</feature>
<dbReference type="Gene3D" id="2.40.128.340">
    <property type="match status" value="1"/>
</dbReference>
<proteinExistence type="predicted"/>
<evidence type="ECO:0000256" key="3">
    <source>
        <dbReference type="ARBA" id="ARBA00023180"/>
    </source>
</evidence>
<dbReference type="PANTHER" id="PTHR46580:SF2">
    <property type="entry name" value="MAM DOMAIN-CONTAINING PROTEIN"/>
    <property type="match status" value="1"/>
</dbReference>
<dbReference type="RefSeq" id="WP_323447225.1">
    <property type="nucleotide sequence ID" value="NZ_BSBI01000004.1"/>
</dbReference>
<feature type="region of interest" description="Disordered" evidence="4">
    <location>
        <begin position="333"/>
        <end position="352"/>
    </location>
</feature>
<evidence type="ECO:0000313" key="7">
    <source>
        <dbReference type="Proteomes" id="UP001291653"/>
    </source>
</evidence>
<dbReference type="PROSITE" id="PS51470">
    <property type="entry name" value="FG_GAP"/>
    <property type="match status" value="1"/>
</dbReference>
<feature type="signal peptide" evidence="5">
    <location>
        <begin position="1"/>
        <end position="29"/>
    </location>
</feature>
<dbReference type="InterPro" id="IPR028994">
    <property type="entry name" value="Integrin_alpha_N"/>
</dbReference>
<evidence type="ECO:0000256" key="4">
    <source>
        <dbReference type="SAM" id="MobiDB-lite"/>
    </source>
</evidence>
<dbReference type="SUPFAM" id="SSF69318">
    <property type="entry name" value="Integrin alpha N-terminal domain"/>
    <property type="match status" value="2"/>
</dbReference>
<gene>
    <name evidence="6" type="ORF">SYYSPA8_12715</name>
</gene>
<sequence length="489" mass="49295">MNIPCTVRWSGPALALLATGVLIAPAAGAAPVERPGALPVPVAKAEDFDGDGYRDVAVAAPHATVEGRARAGSVAVLYGSRKGEPLARKQVFRQGHKEIPGTPGTDDRFGADVVSADLDRDGYADLMIGVPGESGAGKRYAGAVVAVWGGPDGLGSATTVLHGVAEYDSSGAVLAAGDFDGDGDTDVVTTDRRQSGQRLVSGPFGRDGSHAGTVPVPSDQFGVHTDFATGDVNGDGRTDLVTAGHTTHGGAYPRSAFHLGTPLGPGHAMKLGGRPFEADNVDMGDINRDGFADIVLGRQGGLDTDLEVPHSKGGMITWVPGSPSGPVPARARALNQDSPGVPGAAEDSDNFGSGASIGDIDGDRYPDIAVGVASESFGGVNAAGALTVLRGSRTGPTTAGAQVISQSTPGVPGVAEHKDHFGYESTVVDINNDGRSEVFTAAIGENGYAGAVSFLRGTRSGLTGTGAVTFGTGSLGMVATNAMLGEFND</sequence>
<keyword evidence="7" id="KW-1185">Reference proteome</keyword>
<dbReference type="Proteomes" id="UP001291653">
    <property type="component" value="Unassembled WGS sequence"/>
</dbReference>
<comment type="caution">
    <text evidence="6">The sequence shown here is derived from an EMBL/GenBank/DDBJ whole genome shotgun (WGS) entry which is preliminary data.</text>
</comment>